<feature type="domain" description="HIRAN" evidence="3">
    <location>
        <begin position="128"/>
        <end position="196"/>
    </location>
</feature>
<comment type="caution">
    <text evidence="4">The sequence shown here is derived from an EMBL/GenBank/DDBJ whole genome shotgun (WGS) entry which is preliminary data.</text>
</comment>
<keyword evidence="2" id="KW-0378">Hydrolase</keyword>
<evidence type="ECO:0000256" key="2">
    <source>
        <dbReference type="ARBA" id="ARBA00022801"/>
    </source>
</evidence>
<protein>
    <recommendedName>
        <fullName evidence="3">HIRAN domain-containing protein</fullName>
    </recommendedName>
</protein>
<evidence type="ECO:0000259" key="3">
    <source>
        <dbReference type="Pfam" id="PF08797"/>
    </source>
</evidence>
<keyword evidence="1" id="KW-0479">Metal-binding</keyword>
<dbReference type="GO" id="GO:0003676">
    <property type="term" value="F:nucleic acid binding"/>
    <property type="evidence" value="ECO:0007669"/>
    <property type="project" value="InterPro"/>
</dbReference>
<evidence type="ECO:0000256" key="1">
    <source>
        <dbReference type="ARBA" id="ARBA00022723"/>
    </source>
</evidence>
<accession>A0A0F0L6J7</accession>
<dbReference type="AlphaFoldDB" id="A0A0F0L6J7"/>
<dbReference type="OrthoDB" id="260852at2"/>
<gene>
    <name evidence="4" type="ORF">RS83_03380</name>
</gene>
<dbReference type="RefSeq" id="WP_156153240.1">
    <property type="nucleotide sequence ID" value="NZ_JYIW01000026.1"/>
</dbReference>
<dbReference type="Proteomes" id="UP000033640">
    <property type="component" value="Unassembled WGS sequence"/>
</dbReference>
<organism evidence="4 5">
    <name type="scientific">Microbacterium oxydans</name>
    <dbReference type="NCBI Taxonomy" id="82380"/>
    <lineage>
        <taxon>Bacteria</taxon>
        <taxon>Bacillati</taxon>
        <taxon>Actinomycetota</taxon>
        <taxon>Actinomycetes</taxon>
        <taxon>Micrococcales</taxon>
        <taxon>Microbacteriaceae</taxon>
        <taxon>Microbacterium</taxon>
    </lineage>
</organism>
<dbReference type="Pfam" id="PF08797">
    <property type="entry name" value="HIRAN"/>
    <property type="match status" value="1"/>
</dbReference>
<dbReference type="GO" id="GO:0016818">
    <property type="term" value="F:hydrolase activity, acting on acid anhydrides, in phosphorus-containing anhydrides"/>
    <property type="evidence" value="ECO:0007669"/>
    <property type="project" value="InterPro"/>
</dbReference>
<dbReference type="EMBL" id="JYIW01000026">
    <property type="protein sequence ID" value="KJL28309.1"/>
    <property type="molecule type" value="Genomic_DNA"/>
</dbReference>
<reference evidence="4 5" key="1">
    <citation type="submission" date="2015-02" db="EMBL/GenBank/DDBJ databases">
        <title>Draft genome sequences of ten Microbacterium spp. with emphasis on heavy metal contaminated environments.</title>
        <authorList>
            <person name="Corretto E."/>
        </authorList>
    </citation>
    <scope>NUCLEOTIDE SEQUENCE [LARGE SCALE GENOMIC DNA]</scope>
    <source>
        <strain evidence="4 5">BEL4b</strain>
    </source>
</reference>
<dbReference type="PATRIC" id="fig|82380.11.peg.3410"/>
<evidence type="ECO:0000313" key="4">
    <source>
        <dbReference type="EMBL" id="KJL28309.1"/>
    </source>
</evidence>
<dbReference type="GO" id="GO:0008270">
    <property type="term" value="F:zinc ion binding"/>
    <property type="evidence" value="ECO:0007669"/>
    <property type="project" value="InterPro"/>
</dbReference>
<sequence>MGLLDWIGRRRPPAVSPGRAGTPVKPVLASRRETASGITVSAYTAGGPPDGYVSPYLSADEAEELVHLDDRGLPNLHVVEFRGEWWLAETSTGRLVNAGSRVLRRMGIWSVRVRGDEHAPGTLRIGPARLVREPDNEFDANAVAIYQDGIRCGYWNKGAARSLAKILDNGQEMSTYAISARPPKVIAAEQRVLTHLVGRLRP</sequence>
<proteinExistence type="predicted"/>
<dbReference type="Gene3D" id="3.30.70.2330">
    <property type="match status" value="1"/>
</dbReference>
<dbReference type="InterPro" id="IPR014905">
    <property type="entry name" value="HIRAN"/>
</dbReference>
<name>A0A0F0L6J7_9MICO</name>
<evidence type="ECO:0000313" key="5">
    <source>
        <dbReference type="Proteomes" id="UP000033640"/>
    </source>
</evidence>